<protein>
    <submittedName>
        <fullName evidence="2">GNAT family N-acetyltransferase</fullName>
        <ecNumber evidence="2">2.3.1.-</ecNumber>
    </submittedName>
</protein>
<dbReference type="SUPFAM" id="SSF55729">
    <property type="entry name" value="Acyl-CoA N-acyltransferases (Nat)"/>
    <property type="match status" value="1"/>
</dbReference>
<keyword evidence="2" id="KW-0012">Acyltransferase</keyword>
<dbReference type="Pfam" id="PF00583">
    <property type="entry name" value="Acetyltransf_1"/>
    <property type="match status" value="1"/>
</dbReference>
<name>A0ABU7KG03_9ACTN</name>
<dbReference type="EMBL" id="JAUZMY010000043">
    <property type="protein sequence ID" value="MEE2041171.1"/>
    <property type="molecule type" value="Genomic_DNA"/>
</dbReference>
<dbReference type="InterPro" id="IPR016181">
    <property type="entry name" value="Acyl_CoA_acyltransferase"/>
</dbReference>
<comment type="caution">
    <text evidence="2">The sequence shown here is derived from an EMBL/GenBank/DDBJ whole genome shotgun (WGS) entry which is preliminary data.</text>
</comment>
<gene>
    <name evidence="2" type="ORF">Q8791_28505</name>
</gene>
<dbReference type="EC" id="2.3.1.-" evidence="2"/>
<keyword evidence="3" id="KW-1185">Reference proteome</keyword>
<organism evidence="2 3">
    <name type="scientific">Nocardiopsis codii</name>
    <dbReference type="NCBI Taxonomy" id="3065942"/>
    <lineage>
        <taxon>Bacteria</taxon>
        <taxon>Bacillati</taxon>
        <taxon>Actinomycetota</taxon>
        <taxon>Actinomycetes</taxon>
        <taxon>Streptosporangiales</taxon>
        <taxon>Nocardiopsidaceae</taxon>
        <taxon>Nocardiopsis</taxon>
    </lineage>
</organism>
<evidence type="ECO:0000259" key="1">
    <source>
        <dbReference type="PROSITE" id="PS51186"/>
    </source>
</evidence>
<dbReference type="PROSITE" id="PS51186">
    <property type="entry name" value="GNAT"/>
    <property type="match status" value="1"/>
</dbReference>
<sequence>MLIRPALPGDGPAIASLIVAAAPHFEVKGYPDGYWPDGIVVLVAVDEDVVVGWIEGVMDGAYMGPGTPTPPPHGYVLALIVDAAWRRRGIGTALLEEFVAMARDAGSRWVFLLPEEGEYVEGRVAFFDAAGFTPVDHPGKTWPAMGRWT</sequence>
<evidence type="ECO:0000313" key="3">
    <source>
        <dbReference type="Proteomes" id="UP001356095"/>
    </source>
</evidence>
<proteinExistence type="predicted"/>
<evidence type="ECO:0000313" key="2">
    <source>
        <dbReference type="EMBL" id="MEE2041171.1"/>
    </source>
</evidence>
<dbReference type="Proteomes" id="UP001356095">
    <property type="component" value="Unassembled WGS sequence"/>
</dbReference>
<reference evidence="2 3" key="1">
    <citation type="submission" date="2023-08" db="EMBL/GenBank/DDBJ databases">
        <authorList>
            <person name="Girao M."/>
            <person name="Carvalho M.F."/>
        </authorList>
    </citation>
    <scope>NUCLEOTIDE SEQUENCE [LARGE SCALE GENOMIC DNA]</scope>
    <source>
        <strain evidence="2 3">CT-R113</strain>
    </source>
</reference>
<dbReference type="RefSeq" id="WP_330094932.1">
    <property type="nucleotide sequence ID" value="NZ_JAUZMY010000043.1"/>
</dbReference>
<feature type="domain" description="N-acetyltransferase" evidence="1">
    <location>
        <begin position="1"/>
        <end position="149"/>
    </location>
</feature>
<dbReference type="CDD" id="cd04301">
    <property type="entry name" value="NAT_SF"/>
    <property type="match status" value="1"/>
</dbReference>
<dbReference type="GO" id="GO:0016746">
    <property type="term" value="F:acyltransferase activity"/>
    <property type="evidence" value="ECO:0007669"/>
    <property type="project" value="UniProtKB-KW"/>
</dbReference>
<accession>A0ABU7KG03</accession>
<dbReference type="InterPro" id="IPR000182">
    <property type="entry name" value="GNAT_dom"/>
</dbReference>
<keyword evidence="2" id="KW-0808">Transferase</keyword>
<dbReference type="Gene3D" id="3.40.630.30">
    <property type="match status" value="1"/>
</dbReference>